<feature type="domain" description="Metallo-beta-lactamase" evidence="1">
    <location>
        <begin position="18"/>
        <end position="207"/>
    </location>
</feature>
<comment type="caution">
    <text evidence="2">The sequence shown here is derived from an EMBL/GenBank/DDBJ whole genome shotgun (WGS) entry which is preliminary data.</text>
</comment>
<dbReference type="InterPro" id="IPR050855">
    <property type="entry name" value="NDM-1-like"/>
</dbReference>
<gene>
    <name evidence="2" type="ORF">AC482_03890</name>
</gene>
<dbReference type="InterPro" id="IPR001279">
    <property type="entry name" value="Metallo-B-lactamas"/>
</dbReference>
<protein>
    <recommendedName>
        <fullName evidence="1">Metallo-beta-lactamase domain-containing protein</fullName>
    </recommendedName>
</protein>
<evidence type="ECO:0000313" key="2">
    <source>
        <dbReference type="EMBL" id="KON30412.1"/>
    </source>
</evidence>
<dbReference type="Gene3D" id="3.60.15.10">
    <property type="entry name" value="Ribonuclease Z/Hydroxyacylglutathione hydrolase-like"/>
    <property type="match status" value="1"/>
</dbReference>
<dbReference type="AlphaFoldDB" id="A0A0M0BPB7"/>
<evidence type="ECO:0000313" key="3">
    <source>
        <dbReference type="Proteomes" id="UP000037210"/>
    </source>
</evidence>
<dbReference type="SMART" id="SM00849">
    <property type="entry name" value="Lactamase_B"/>
    <property type="match status" value="1"/>
</dbReference>
<dbReference type="PANTHER" id="PTHR42951">
    <property type="entry name" value="METALLO-BETA-LACTAMASE DOMAIN-CONTAINING"/>
    <property type="match status" value="1"/>
</dbReference>
<dbReference type="Pfam" id="PF00753">
    <property type="entry name" value="Lactamase_B"/>
    <property type="match status" value="1"/>
</dbReference>
<sequence>MEVAEGIHLVECPWSTYFVSSCLIVGDGVAVIDAGTSGSPEAAIYPYLRGLGREPSEISHVLLTHAHHDHCGGVAPIKRETGCRVGVHELGRPYLEDPALIDRQLQERFPALFSDGMSDFDPVEVDIAFRDGDAIDLGGRALRVVHIPGHSACSSCLVDDELGVYICGDSVQGWGGRRPLLFHSSTEYTASMRRLLDEPMETLINGHPFPPFDKAVLRGDECPEHVRRSLAGAEELRRLVLGALEGAAEPMSIGQLHEGVGVSSPVTIGCILEALEREGRAERAGATEADLWILKK</sequence>
<dbReference type="EMBL" id="LFWZ01000032">
    <property type="protein sequence ID" value="KON30412.1"/>
    <property type="molecule type" value="Genomic_DNA"/>
</dbReference>
<proteinExistence type="predicted"/>
<organism evidence="2 3">
    <name type="scientific">miscellaneous Crenarchaeota group-15 archaeon DG-45</name>
    <dbReference type="NCBI Taxonomy" id="1685127"/>
    <lineage>
        <taxon>Archaea</taxon>
        <taxon>Candidatus Bathyarchaeota</taxon>
        <taxon>MCG-15</taxon>
    </lineage>
</organism>
<reference evidence="2 3" key="1">
    <citation type="submission" date="2015-06" db="EMBL/GenBank/DDBJ databases">
        <title>New insights into the roles of widespread benthic archaea in carbon and nitrogen cycling.</title>
        <authorList>
            <person name="Lazar C.S."/>
            <person name="Baker B.J."/>
            <person name="Seitz K.W."/>
            <person name="Hyde A.S."/>
            <person name="Dick G.J."/>
            <person name="Hinrichs K.-U."/>
            <person name="Teske A.P."/>
        </authorList>
    </citation>
    <scope>NUCLEOTIDE SEQUENCE [LARGE SCALE GENOMIC DNA]</scope>
    <source>
        <strain evidence="2">DG-45</strain>
    </source>
</reference>
<accession>A0A0M0BPB7</accession>
<name>A0A0M0BPB7_9ARCH</name>
<dbReference type="PANTHER" id="PTHR42951:SF17">
    <property type="entry name" value="METALLO-BETA-LACTAMASE DOMAIN-CONTAINING PROTEIN"/>
    <property type="match status" value="1"/>
</dbReference>
<evidence type="ECO:0000259" key="1">
    <source>
        <dbReference type="SMART" id="SM00849"/>
    </source>
</evidence>
<dbReference type="Proteomes" id="UP000037210">
    <property type="component" value="Unassembled WGS sequence"/>
</dbReference>
<dbReference type="SUPFAM" id="SSF56281">
    <property type="entry name" value="Metallo-hydrolase/oxidoreductase"/>
    <property type="match status" value="1"/>
</dbReference>
<dbReference type="InterPro" id="IPR036866">
    <property type="entry name" value="RibonucZ/Hydroxyglut_hydro"/>
</dbReference>